<reference evidence="6" key="1">
    <citation type="journal article" date="2020" name="mSystems">
        <title>Genome- and Community-Level Interaction Insights into Carbon Utilization and Element Cycling Functions of Hydrothermarchaeota in Hydrothermal Sediment.</title>
        <authorList>
            <person name="Zhou Z."/>
            <person name="Liu Y."/>
            <person name="Xu W."/>
            <person name="Pan J."/>
            <person name="Luo Z.H."/>
            <person name="Li M."/>
        </authorList>
    </citation>
    <scope>NUCLEOTIDE SEQUENCE [LARGE SCALE GENOMIC DNA]</scope>
    <source>
        <strain evidence="6">SpSt-361</strain>
    </source>
</reference>
<dbReference type="PROSITE" id="PS51128">
    <property type="entry name" value="ZF_DKSA_2"/>
    <property type="match status" value="1"/>
</dbReference>
<protein>
    <recommendedName>
        <fullName evidence="5">Zinc finger DksA/TraR C4-type domain-containing protein</fullName>
    </recommendedName>
</protein>
<keyword evidence="2" id="KW-0863">Zinc-finger</keyword>
<evidence type="ECO:0000259" key="5">
    <source>
        <dbReference type="Pfam" id="PF01258"/>
    </source>
</evidence>
<evidence type="ECO:0000256" key="4">
    <source>
        <dbReference type="PROSITE-ProRule" id="PRU00510"/>
    </source>
</evidence>
<evidence type="ECO:0000256" key="1">
    <source>
        <dbReference type="ARBA" id="ARBA00022723"/>
    </source>
</evidence>
<keyword evidence="1" id="KW-0479">Metal-binding</keyword>
<keyword evidence="3" id="KW-0862">Zinc</keyword>
<dbReference type="EMBL" id="DSPJ01000012">
    <property type="protein sequence ID" value="HEX61629.1"/>
    <property type="molecule type" value="Genomic_DNA"/>
</dbReference>
<comment type="caution">
    <text evidence="6">The sequence shown here is derived from an EMBL/GenBank/DDBJ whole genome shotgun (WGS) entry which is preliminary data.</text>
</comment>
<sequence length="128" mass="14616">MAKIEIGPKDFLKSVRNLLSSQERRLVQEKERLAKESLAARPEIGSIRSSEFIEEATEGMSQERLEMEQGILEKLLMETRLALSKIKIGKYGICDNCGKPIDRSRLKVYPQARYCLDCEKKLSLKRGA</sequence>
<dbReference type="GO" id="GO:0008270">
    <property type="term" value="F:zinc ion binding"/>
    <property type="evidence" value="ECO:0007669"/>
    <property type="project" value="UniProtKB-KW"/>
</dbReference>
<evidence type="ECO:0000256" key="3">
    <source>
        <dbReference type="ARBA" id="ARBA00022833"/>
    </source>
</evidence>
<accession>A0A832DRN6</accession>
<evidence type="ECO:0000256" key="2">
    <source>
        <dbReference type="ARBA" id="ARBA00022771"/>
    </source>
</evidence>
<dbReference type="PANTHER" id="PTHR33823:SF4">
    <property type="entry name" value="GENERAL STRESS PROTEIN 16O"/>
    <property type="match status" value="1"/>
</dbReference>
<gene>
    <name evidence="6" type="ORF">ENR01_00515</name>
</gene>
<feature type="domain" description="Zinc finger DksA/TraR C4-type" evidence="5">
    <location>
        <begin position="89"/>
        <end position="121"/>
    </location>
</feature>
<dbReference type="InterPro" id="IPR020458">
    <property type="entry name" value="Znf_DskA_TraR_CS"/>
</dbReference>
<dbReference type="SUPFAM" id="SSF57716">
    <property type="entry name" value="Glucocorticoid receptor-like (DNA-binding domain)"/>
    <property type="match status" value="1"/>
</dbReference>
<dbReference type="InterPro" id="IPR000962">
    <property type="entry name" value="Znf_DskA_TraR"/>
</dbReference>
<dbReference type="AlphaFoldDB" id="A0A832DRN6"/>
<proteinExistence type="predicted"/>
<dbReference type="PANTHER" id="PTHR33823">
    <property type="entry name" value="RNA POLYMERASE-BINDING TRANSCRIPTION FACTOR DKSA-RELATED"/>
    <property type="match status" value="1"/>
</dbReference>
<evidence type="ECO:0000313" key="6">
    <source>
        <dbReference type="EMBL" id="HEX61629.1"/>
    </source>
</evidence>
<organism evidence="6">
    <name type="scientific">candidate division WWE3 bacterium</name>
    <dbReference type="NCBI Taxonomy" id="2053526"/>
    <lineage>
        <taxon>Bacteria</taxon>
        <taxon>Katanobacteria</taxon>
    </lineage>
</organism>
<name>A0A832DRN6_UNCKA</name>
<dbReference type="Pfam" id="PF01258">
    <property type="entry name" value="zf-dskA_traR"/>
    <property type="match status" value="1"/>
</dbReference>
<dbReference type="Gene3D" id="1.20.120.910">
    <property type="entry name" value="DksA, coiled-coil domain"/>
    <property type="match status" value="1"/>
</dbReference>
<feature type="zinc finger region" description="dksA C4-type" evidence="4">
    <location>
        <begin position="94"/>
        <end position="118"/>
    </location>
</feature>
<dbReference type="PROSITE" id="PS01102">
    <property type="entry name" value="ZF_DKSA_1"/>
    <property type="match status" value="1"/>
</dbReference>